<dbReference type="InterPro" id="IPR038286">
    <property type="entry name" value="IPK_sf"/>
</dbReference>
<evidence type="ECO:0000256" key="1">
    <source>
        <dbReference type="ARBA" id="ARBA00022679"/>
    </source>
</evidence>
<evidence type="ECO:0000256" key="2">
    <source>
        <dbReference type="ARBA" id="ARBA00022777"/>
    </source>
</evidence>
<evidence type="ECO:0000313" key="7">
    <source>
        <dbReference type="Proteomes" id="UP001283366"/>
    </source>
</evidence>
<protein>
    <submittedName>
        <fullName evidence="4 5">Inositol polyphosphate kinase</fullName>
    </submittedName>
</protein>
<dbReference type="OrthoDB" id="6559336at2"/>
<evidence type="ECO:0000313" key="5">
    <source>
        <dbReference type="EMBL" id="SMS02252.1"/>
    </source>
</evidence>
<keyword evidence="2 5" id="KW-0418">Kinase</keyword>
<dbReference type="Proteomes" id="UP001283366">
    <property type="component" value="Unassembled WGS sequence"/>
</dbReference>
<accession>A0A1Y6J0J2</accession>
<dbReference type="AlphaFoldDB" id="A0A1Y6J0J2"/>
<reference evidence="4 7" key="2">
    <citation type="submission" date="2023-11" db="EMBL/GenBank/DDBJ databases">
        <title>Plant-associative lifestyle of Vibrio porteresiae and its evolutionary dynamics.</title>
        <authorList>
            <person name="Rameshkumar N."/>
            <person name="Kirti K."/>
        </authorList>
    </citation>
    <scope>NUCLEOTIDE SEQUENCE [LARGE SCALE GENOMIC DNA]</scope>
    <source>
        <strain evidence="4 7">MSSRF38</strain>
    </source>
</reference>
<dbReference type="Pfam" id="PF03770">
    <property type="entry name" value="IPK"/>
    <property type="match status" value="1"/>
</dbReference>
<dbReference type="Gene3D" id="3.30.470.160">
    <property type="entry name" value="Inositol polyphosphate kinase"/>
    <property type="match status" value="1"/>
</dbReference>
<dbReference type="EMBL" id="FXXI01000009">
    <property type="protein sequence ID" value="SMS02252.1"/>
    <property type="molecule type" value="Genomic_DNA"/>
</dbReference>
<reference evidence="5 6" key="1">
    <citation type="submission" date="2017-05" db="EMBL/GenBank/DDBJ databases">
        <authorList>
            <person name="Song R."/>
            <person name="Chenine A.L."/>
            <person name="Ruprecht R.M."/>
        </authorList>
    </citation>
    <scope>NUCLEOTIDE SEQUENCE [LARGE SCALE GENOMIC DNA]</scope>
    <source>
        <strain evidence="5 6">CECT 7927</strain>
    </source>
</reference>
<feature type="region of interest" description="Disordered" evidence="3">
    <location>
        <begin position="1"/>
        <end position="23"/>
    </location>
</feature>
<keyword evidence="1" id="KW-0808">Transferase</keyword>
<evidence type="ECO:0000313" key="6">
    <source>
        <dbReference type="Proteomes" id="UP000196125"/>
    </source>
</evidence>
<evidence type="ECO:0000256" key="3">
    <source>
        <dbReference type="SAM" id="MobiDB-lite"/>
    </source>
</evidence>
<sequence length="380" mass="43187">MSISTVNHAKPTGIRPEDVTRNNKQHSIEDIAWQKIRHSFCSTEKKAAVACLHDIMYNTENISVNGKLIAFERLQRMAGEGHKSRFQSEISATKDPHKHQLTLRLDDMVILSGEYKKHGEPSFKIAAGHKLDFSYDQGALYKIVSDTELKGYNVIPEGKEYHSSGLSKAETIPEGLRTPKPGETVIRMNPVGAGIKHTENVGYYDFKLGRKSAVSQELKANHGLSTFKSKLKELRHEILLDERSASHSHHYRLEGSKANQVTDKHLNRNSTVNAFRNMLLNVPEKHQDAFFHQLTTQLNERLDFMRANDQVTFVGSSLLIAAPEYPKTEYPDMQMDAPEVKFIDFAHPIRQGDKKFTQQRASVIHGIENMIRDLETAFRQ</sequence>
<dbReference type="SUPFAM" id="SSF56104">
    <property type="entry name" value="SAICAR synthase-like"/>
    <property type="match status" value="1"/>
</dbReference>
<dbReference type="Proteomes" id="UP000196125">
    <property type="component" value="Unassembled WGS sequence"/>
</dbReference>
<gene>
    <name evidence="4" type="ORF">SBX37_07805</name>
    <name evidence="5" type="ORF">VIM7927_03571</name>
</gene>
<evidence type="ECO:0000313" key="4">
    <source>
        <dbReference type="EMBL" id="MDW6002760.1"/>
    </source>
</evidence>
<dbReference type="GO" id="GO:0016301">
    <property type="term" value="F:kinase activity"/>
    <property type="evidence" value="ECO:0007669"/>
    <property type="project" value="UniProtKB-KW"/>
</dbReference>
<organism evidence="5 6">
    <name type="scientific">Vibrio mangrovi</name>
    <dbReference type="NCBI Taxonomy" id="474394"/>
    <lineage>
        <taxon>Bacteria</taxon>
        <taxon>Pseudomonadati</taxon>
        <taxon>Pseudomonadota</taxon>
        <taxon>Gammaproteobacteria</taxon>
        <taxon>Vibrionales</taxon>
        <taxon>Vibrionaceae</taxon>
        <taxon>Vibrio</taxon>
    </lineage>
</organism>
<dbReference type="GO" id="GO:0032958">
    <property type="term" value="P:inositol phosphate biosynthetic process"/>
    <property type="evidence" value="ECO:0007669"/>
    <property type="project" value="InterPro"/>
</dbReference>
<dbReference type="EMBL" id="JAWRCO010000001">
    <property type="protein sequence ID" value="MDW6002760.1"/>
    <property type="molecule type" value="Genomic_DNA"/>
</dbReference>
<keyword evidence="7" id="KW-1185">Reference proteome</keyword>
<name>A0A1Y6J0J2_9VIBR</name>
<proteinExistence type="predicted"/>
<dbReference type="InterPro" id="IPR005522">
    <property type="entry name" value="IPK"/>
</dbReference>
<dbReference type="RefSeq" id="WP_087482279.1">
    <property type="nucleotide sequence ID" value="NZ_AP024883.1"/>
</dbReference>
<dbReference type="Gene3D" id="3.30.2440.10">
    <property type="entry name" value="Secreted effector protein SifA"/>
    <property type="match status" value="1"/>
</dbReference>